<evidence type="ECO:0000256" key="2">
    <source>
        <dbReference type="SAM" id="Phobius"/>
    </source>
</evidence>
<evidence type="ECO:0000256" key="1">
    <source>
        <dbReference type="SAM" id="MobiDB-lite"/>
    </source>
</evidence>
<protein>
    <submittedName>
        <fullName evidence="4">Transmembrane protein 209-like</fullName>
    </submittedName>
</protein>
<dbReference type="RefSeq" id="XP_022247767.1">
    <property type="nucleotide sequence ID" value="XM_022392059.1"/>
</dbReference>
<organism evidence="3 4">
    <name type="scientific">Limulus polyphemus</name>
    <name type="common">Atlantic horseshoe crab</name>
    <dbReference type="NCBI Taxonomy" id="6850"/>
    <lineage>
        <taxon>Eukaryota</taxon>
        <taxon>Metazoa</taxon>
        <taxon>Ecdysozoa</taxon>
        <taxon>Arthropoda</taxon>
        <taxon>Chelicerata</taxon>
        <taxon>Merostomata</taxon>
        <taxon>Xiphosura</taxon>
        <taxon>Limulidae</taxon>
        <taxon>Limulus</taxon>
    </lineage>
</organism>
<dbReference type="GeneID" id="106464368"/>
<dbReference type="PANTHER" id="PTHR21780">
    <property type="entry name" value="TRANSMEMBRANE PROTEIN 209"/>
    <property type="match status" value="1"/>
</dbReference>
<dbReference type="InterPro" id="IPR019176">
    <property type="entry name" value="Cytochrome_B561-rel"/>
</dbReference>
<accession>A0ABM1SVW1</accession>
<dbReference type="PANTHER" id="PTHR21780:SF0">
    <property type="entry name" value="TRANSMEMBRANE PROTEIN 209"/>
    <property type="match status" value="1"/>
</dbReference>
<feature type="compositionally biased region" description="Polar residues" evidence="1">
    <location>
        <begin position="287"/>
        <end position="298"/>
    </location>
</feature>
<keyword evidence="2" id="KW-1133">Transmembrane helix</keyword>
<keyword evidence="3" id="KW-1185">Reference proteome</keyword>
<feature type="transmembrane region" description="Helical" evidence="2">
    <location>
        <begin position="29"/>
        <end position="49"/>
    </location>
</feature>
<gene>
    <name evidence="4" type="primary">LOC106464368</name>
</gene>
<evidence type="ECO:0000313" key="4">
    <source>
        <dbReference type="RefSeq" id="XP_022247767.1"/>
    </source>
</evidence>
<evidence type="ECO:0000313" key="3">
    <source>
        <dbReference type="Proteomes" id="UP000694941"/>
    </source>
</evidence>
<keyword evidence="2" id="KW-0812">Transmembrane</keyword>
<dbReference type="Pfam" id="PF09786">
    <property type="entry name" value="CytochromB561_N"/>
    <property type="match status" value="1"/>
</dbReference>
<dbReference type="Proteomes" id="UP000694941">
    <property type="component" value="Unplaced"/>
</dbReference>
<feature type="region of interest" description="Disordered" evidence="1">
    <location>
        <begin position="287"/>
        <end position="306"/>
    </location>
</feature>
<keyword evidence="2" id="KW-0472">Membrane</keyword>
<proteinExistence type="predicted"/>
<sequence>MSSSRSLVSEKADFILTRKVAVQKARTSLLWGVFSFIIAVILFIDIKLGSISRYFCEDVPVLWYIEFFLGLIFITNAVFSISVYLWQVLGQNCVYVTPPFKKLLGISDQDIGFKMQVPKSTEPLSPSPQTPSPVNSFFLPSLQSSRLSSQSYLSMTPVDYSAASWASTSMLSDGSLSSSSWMFFPGSVEQGSRETSWSKRTSPVLSDSVEKSGLKKRWNSTANTSNLLGQEQISDVRSLDEYLKDYESKEQRAHMMTVDTAGGGSYMFYQRSPTDYTHLLRKYQYQPATKSTQSSGSCKDNPDSPARWSGDGVFSRLKITESQLNLWVENLRKWLTQTILRKLVTEIDNINESLRRLGSAELQIGDVSFSTLRQVALTKGQHVPKLATLLPYLDLTVNQDYLVQRIKELAEGGCMSEFKWNKGGSYKGKPWGDYLPTDCNVVMHMFCTYMDSRLPADPHYPDGKTFTSQYFRKTPDKPNVTKSHINIYQSWINPPHYQVVTGEDTWDLPKGWNNIFYAILLFLHHIKTKEASMLGRVNLGLSGINILWVLEN</sequence>
<feature type="transmembrane region" description="Helical" evidence="2">
    <location>
        <begin position="61"/>
        <end position="86"/>
    </location>
</feature>
<reference evidence="4" key="1">
    <citation type="submission" date="2025-08" db="UniProtKB">
        <authorList>
            <consortium name="RefSeq"/>
        </authorList>
    </citation>
    <scope>IDENTIFICATION</scope>
    <source>
        <tissue evidence="4">Muscle</tissue>
    </source>
</reference>
<name>A0ABM1SVW1_LIMPO</name>